<evidence type="ECO:0000259" key="1">
    <source>
        <dbReference type="Pfam" id="PF01408"/>
    </source>
</evidence>
<gene>
    <name evidence="3" type="primary">afr_2</name>
    <name evidence="3" type="ORF">Poly24_11800</name>
</gene>
<evidence type="ECO:0000259" key="2">
    <source>
        <dbReference type="Pfam" id="PF22725"/>
    </source>
</evidence>
<dbReference type="Gene3D" id="3.40.50.720">
    <property type="entry name" value="NAD(P)-binding Rossmann-like Domain"/>
    <property type="match status" value="1"/>
</dbReference>
<keyword evidence="3" id="KW-0560">Oxidoreductase</keyword>
<dbReference type="Pfam" id="PF01408">
    <property type="entry name" value="GFO_IDH_MocA"/>
    <property type="match status" value="1"/>
</dbReference>
<dbReference type="EC" id="1.1.1.292" evidence="3"/>
<sequence length="349" mass="38935">MPRHDRVAPFLFVALLAQTLWFVDRIFCLNALRFGVLGTARIARRIVADMQSVDAIQVVGIASRDPARARWYADQYGIAQAFDSYDAMLASDRIDAVYIPLPPSLHHDWALAAADAGKHLIVEKPVAMTLAEAQAIDQRCRDRGRQWLDATAWLHHLRTDRIRQVIDAGELGRVQHISVACSFFEPFQSDDHRLKPELGGGCLLDLGWYAYGMARWAAGRLPVAIQSIGRQDRDIWFRTSSLLDFGDDLTATVNCAYDTATRKWFEIAGDQASIVCDDFTRPWPSKPARFWIHDRAGSVKSETFDGNQEARMLATFADLVSNATAATAMNQQALDTQQILQTIADGIAS</sequence>
<feature type="domain" description="Gfo/Idh/MocA-like oxidoreductase N-terminal" evidence="1">
    <location>
        <begin position="32"/>
        <end position="146"/>
    </location>
</feature>
<dbReference type="GO" id="GO:0033712">
    <property type="term" value="F:1,5-anhydro-D-fructose reductase (1,5-anhydro-D-mannitol-forming) activity"/>
    <property type="evidence" value="ECO:0007669"/>
    <property type="project" value="UniProtKB-EC"/>
</dbReference>
<dbReference type="SUPFAM" id="SSF51735">
    <property type="entry name" value="NAD(P)-binding Rossmann-fold domains"/>
    <property type="match status" value="1"/>
</dbReference>
<dbReference type="GO" id="GO:0000166">
    <property type="term" value="F:nucleotide binding"/>
    <property type="evidence" value="ECO:0007669"/>
    <property type="project" value="InterPro"/>
</dbReference>
<keyword evidence="4" id="KW-1185">Reference proteome</keyword>
<dbReference type="PANTHER" id="PTHR46368:SF4">
    <property type="entry name" value="OS10G0403700 PROTEIN"/>
    <property type="match status" value="1"/>
</dbReference>
<dbReference type="InterPro" id="IPR000683">
    <property type="entry name" value="Gfo/Idh/MocA-like_OxRdtase_N"/>
</dbReference>
<dbReference type="Proteomes" id="UP000315082">
    <property type="component" value="Chromosome"/>
</dbReference>
<dbReference type="InterPro" id="IPR055170">
    <property type="entry name" value="GFO_IDH_MocA-like_dom"/>
</dbReference>
<dbReference type="EMBL" id="CP036348">
    <property type="protein sequence ID" value="QDV67480.1"/>
    <property type="molecule type" value="Genomic_DNA"/>
</dbReference>
<proteinExistence type="predicted"/>
<dbReference type="Gene3D" id="3.30.360.10">
    <property type="entry name" value="Dihydrodipicolinate Reductase, domain 2"/>
    <property type="match status" value="1"/>
</dbReference>
<dbReference type="KEGG" id="rcf:Poly24_11800"/>
<reference evidence="3 4" key="1">
    <citation type="submission" date="2019-02" db="EMBL/GenBank/DDBJ databases">
        <title>Deep-cultivation of Planctomycetes and their phenomic and genomic characterization uncovers novel biology.</title>
        <authorList>
            <person name="Wiegand S."/>
            <person name="Jogler M."/>
            <person name="Boedeker C."/>
            <person name="Pinto D."/>
            <person name="Vollmers J."/>
            <person name="Rivas-Marin E."/>
            <person name="Kohn T."/>
            <person name="Peeters S.H."/>
            <person name="Heuer A."/>
            <person name="Rast P."/>
            <person name="Oberbeckmann S."/>
            <person name="Bunk B."/>
            <person name="Jeske O."/>
            <person name="Meyerdierks A."/>
            <person name="Storesund J.E."/>
            <person name="Kallscheuer N."/>
            <person name="Luecker S."/>
            <person name="Lage O.M."/>
            <person name="Pohl T."/>
            <person name="Merkel B.J."/>
            <person name="Hornburger P."/>
            <person name="Mueller R.-W."/>
            <person name="Bruemmer F."/>
            <person name="Labrenz M."/>
            <person name="Spormann A.M."/>
            <person name="Op den Camp H."/>
            <person name="Overmann J."/>
            <person name="Amann R."/>
            <person name="Jetten M.S.M."/>
            <person name="Mascher T."/>
            <person name="Medema M.H."/>
            <person name="Devos D.P."/>
            <person name="Kaster A.-K."/>
            <person name="Ovreas L."/>
            <person name="Rohde M."/>
            <person name="Galperin M.Y."/>
            <person name="Jogler C."/>
        </authorList>
    </citation>
    <scope>NUCLEOTIDE SEQUENCE [LARGE SCALE GENOMIC DNA]</scope>
    <source>
        <strain evidence="3 4">Poly24</strain>
    </source>
</reference>
<dbReference type="PANTHER" id="PTHR46368">
    <property type="match status" value="1"/>
</dbReference>
<organism evidence="3 4">
    <name type="scientific">Rosistilla carotiformis</name>
    <dbReference type="NCBI Taxonomy" id="2528017"/>
    <lineage>
        <taxon>Bacteria</taxon>
        <taxon>Pseudomonadati</taxon>
        <taxon>Planctomycetota</taxon>
        <taxon>Planctomycetia</taxon>
        <taxon>Pirellulales</taxon>
        <taxon>Pirellulaceae</taxon>
        <taxon>Rosistilla</taxon>
    </lineage>
</organism>
<dbReference type="Pfam" id="PF22725">
    <property type="entry name" value="GFO_IDH_MocA_C3"/>
    <property type="match status" value="1"/>
</dbReference>
<accession>A0A518JPK8</accession>
<evidence type="ECO:0000313" key="4">
    <source>
        <dbReference type="Proteomes" id="UP000315082"/>
    </source>
</evidence>
<evidence type="ECO:0000313" key="3">
    <source>
        <dbReference type="EMBL" id="QDV67480.1"/>
    </source>
</evidence>
<dbReference type="SUPFAM" id="SSF55347">
    <property type="entry name" value="Glyceraldehyde-3-phosphate dehydrogenase-like, C-terminal domain"/>
    <property type="match status" value="1"/>
</dbReference>
<dbReference type="InterPro" id="IPR036291">
    <property type="entry name" value="NAD(P)-bd_dom_sf"/>
</dbReference>
<protein>
    <submittedName>
        <fullName evidence="3">1,5-anhydro-D-fructose reductase</fullName>
        <ecNumber evidence="3">1.1.1.292</ecNumber>
    </submittedName>
</protein>
<dbReference type="AlphaFoldDB" id="A0A518JPK8"/>
<feature type="domain" description="GFO/IDH/MocA-like oxidoreductase" evidence="2">
    <location>
        <begin position="161"/>
        <end position="275"/>
    </location>
</feature>
<name>A0A518JPK8_9BACT</name>